<evidence type="ECO:0000313" key="3">
    <source>
        <dbReference type="Proteomes" id="UP000604046"/>
    </source>
</evidence>
<evidence type="ECO:0000313" key="2">
    <source>
        <dbReference type="EMBL" id="CAE6919562.1"/>
    </source>
</evidence>
<dbReference type="AlphaFoldDB" id="A0A812GEP4"/>
<organism evidence="2 3">
    <name type="scientific">Symbiodinium natans</name>
    <dbReference type="NCBI Taxonomy" id="878477"/>
    <lineage>
        <taxon>Eukaryota</taxon>
        <taxon>Sar</taxon>
        <taxon>Alveolata</taxon>
        <taxon>Dinophyceae</taxon>
        <taxon>Suessiales</taxon>
        <taxon>Symbiodiniaceae</taxon>
        <taxon>Symbiodinium</taxon>
    </lineage>
</organism>
<name>A0A812GEP4_9DINO</name>
<dbReference type="EMBL" id="CAJNDS010000021">
    <property type="protein sequence ID" value="CAE6919562.1"/>
    <property type="molecule type" value="Genomic_DNA"/>
</dbReference>
<evidence type="ECO:0000256" key="1">
    <source>
        <dbReference type="SAM" id="MobiDB-lite"/>
    </source>
</evidence>
<gene>
    <name evidence="2" type="ORF">SNAT2548_LOCUS417</name>
</gene>
<comment type="caution">
    <text evidence="2">The sequence shown here is derived from an EMBL/GenBank/DDBJ whole genome shotgun (WGS) entry which is preliminary data.</text>
</comment>
<sequence length="237" mass="26422">MLQMPAASLATEQSRSNLQPEPVELHAFHANLLRGFCNDSGVPEVDVPCLNEPAEKLTASELCEVKRERDQAWKRAQSLEHSLEIERHTSRAVATEAVEAQEIWEARVAELMSELAESSRLHHKYHNFVGEHQEHRHAPCIHEKMLLAVCQGEELKRRSPPHCPYRSPSSECLQTRSFVSQGTIQGAPCHTRENAEVLERLLHITEELQGESAEKEASALQARVGDACSVSGGSVEP</sequence>
<feature type="region of interest" description="Disordered" evidence="1">
    <location>
        <begin position="209"/>
        <end position="237"/>
    </location>
</feature>
<accession>A0A812GEP4</accession>
<reference evidence="2" key="1">
    <citation type="submission" date="2021-02" db="EMBL/GenBank/DDBJ databases">
        <authorList>
            <person name="Dougan E. K."/>
            <person name="Rhodes N."/>
            <person name="Thang M."/>
            <person name="Chan C."/>
        </authorList>
    </citation>
    <scope>NUCLEOTIDE SEQUENCE</scope>
</reference>
<protein>
    <submittedName>
        <fullName evidence="2">Uncharacterized protein</fullName>
    </submittedName>
</protein>
<proteinExistence type="predicted"/>
<keyword evidence="3" id="KW-1185">Reference proteome</keyword>
<dbReference type="OrthoDB" id="10594560at2759"/>
<dbReference type="Proteomes" id="UP000604046">
    <property type="component" value="Unassembled WGS sequence"/>
</dbReference>